<evidence type="ECO:0000313" key="2">
    <source>
        <dbReference type="EMBL" id="MCI0184487.1"/>
    </source>
</evidence>
<dbReference type="AlphaFoldDB" id="A0A9X1VB77"/>
<dbReference type="InterPro" id="IPR018720">
    <property type="entry name" value="DUF2249"/>
</dbReference>
<keyword evidence="3" id="KW-1185">Reference proteome</keyword>
<proteinExistence type="predicted"/>
<dbReference type="EMBL" id="JALBUF010000015">
    <property type="protein sequence ID" value="MCI0184487.1"/>
    <property type="molecule type" value="Genomic_DNA"/>
</dbReference>
<dbReference type="Pfam" id="PF10006">
    <property type="entry name" value="DUF2249"/>
    <property type="match status" value="2"/>
</dbReference>
<accession>A0A9X1VB77</accession>
<evidence type="ECO:0000259" key="1">
    <source>
        <dbReference type="Pfam" id="PF10006"/>
    </source>
</evidence>
<dbReference type="InterPro" id="IPR036868">
    <property type="entry name" value="TusA-like_sf"/>
</dbReference>
<sequence>MTRRLVELDVRPMLQAREEPFARIMEAVQGLKGNDVLQLHATFLPEPLIRVMSRQGLSHCAVQMSPEHFIVDFYRDDSKRPYKHLDNRGLEPPQPMTRTLECLEGISELQNGDIGLEIWNDRVPAFLLPELDETGWVYEIYEEDDIVRVRIDR</sequence>
<dbReference type="RefSeq" id="WP_241716209.1">
    <property type="nucleotide sequence ID" value="NZ_JALBUF010000015.1"/>
</dbReference>
<evidence type="ECO:0000313" key="3">
    <source>
        <dbReference type="Proteomes" id="UP001139263"/>
    </source>
</evidence>
<gene>
    <name evidence="2" type="ORF">MM817_02784</name>
</gene>
<feature type="domain" description="DUF2249" evidence="1">
    <location>
        <begin position="7"/>
        <end position="74"/>
    </location>
</feature>
<reference evidence="2" key="1">
    <citation type="submission" date="2022-03" db="EMBL/GenBank/DDBJ databases">
        <title>Draft Genome Sequence of Firmicute Strain S0AB, a Heterotrophic Iron/Sulfur-Oxidizing Extreme Acidophile.</title>
        <authorList>
            <person name="Vergara E."/>
            <person name="Pakostova E."/>
            <person name="Johnson D.B."/>
            <person name="Holmes D.S."/>
        </authorList>
    </citation>
    <scope>NUCLEOTIDE SEQUENCE</scope>
    <source>
        <strain evidence="2">S0AB</strain>
    </source>
</reference>
<feature type="domain" description="DUF2249" evidence="1">
    <location>
        <begin position="85"/>
        <end position="151"/>
    </location>
</feature>
<dbReference type="Proteomes" id="UP001139263">
    <property type="component" value="Unassembled WGS sequence"/>
</dbReference>
<protein>
    <recommendedName>
        <fullName evidence="1">DUF2249 domain-containing protein</fullName>
    </recommendedName>
</protein>
<comment type="caution">
    <text evidence="2">The sequence shown here is derived from an EMBL/GenBank/DDBJ whole genome shotgun (WGS) entry which is preliminary data.</text>
</comment>
<dbReference type="SUPFAM" id="SSF64307">
    <property type="entry name" value="SirA-like"/>
    <property type="match status" value="1"/>
</dbReference>
<name>A0A9X1VB77_9BACL</name>
<organism evidence="2 3">
    <name type="scientific">Sulfoacidibacillus ferrooxidans</name>
    <dbReference type="NCBI Taxonomy" id="2005001"/>
    <lineage>
        <taxon>Bacteria</taxon>
        <taxon>Bacillati</taxon>
        <taxon>Bacillota</taxon>
        <taxon>Bacilli</taxon>
        <taxon>Bacillales</taxon>
        <taxon>Alicyclobacillaceae</taxon>
        <taxon>Sulfoacidibacillus</taxon>
    </lineage>
</organism>